<dbReference type="Proteomes" id="UP000234323">
    <property type="component" value="Unassembled WGS sequence"/>
</dbReference>
<sequence>MFGEKPKQCINLIDGYHINIERYKLGRMNQTCIYYDEKFWIDERDNNSSKFSSSFATCCAGG</sequence>
<name>A0A2I1GYK2_9GLOM</name>
<dbReference type="EMBL" id="LLXI01001065">
    <property type="protein sequence ID" value="PKY51710.1"/>
    <property type="molecule type" value="Genomic_DNA"/>
</dbReference>
<keyword evidence="2" id="KW-1185">Reference proteome</keyword>
<gene>
    <name evidence="1" type="ORF">RhiirA4_546706</name>
</gene>
<reference evidence="1 2" key="1">
    <citation type="submission" date="2015-10" db="EMBL/GenBank/DDBJ databases">
        <title>Genome analyses suggest a sexual origin of heterokaryosis in a supposedly ancient asexual fungus.</title>
        <authorList>
            <person name="Ropars J."/>
            <person name="Sedzielewska K."/>
            <person name="Noel J."/>
            <person name="Charron P."/>
            <person name="Farinelli L."/>
            <person name="Marton T."/>
            <person name="Kruger M."/>
            <person name="Pelin A."/>
            <person name="Brachmann A."/>
            <person name="Corradi N."/>
        </authorList>
    </citation>
    <scope>NUCLEOTIDE SEQUENCE [LARGE SCALE GENOMIC DNA]</scope>
    <source>
        <strain evidence="1 2">A4</strain>
    </source>
</reference>
<evidence type="ECO:0000313" key="1">
    <source>
        <dbReference type="EMBL" id="PKY51710.1"/>
    </source>
</evidence>
<evidence type="ECO:0000313" key="2">
    <source>
        <dbReference type="Proteomes" id="UP000234323"/>
    </source>
</evidence>
<comment type="caution">
    <text evidence="1">The sequence shown here is derived from an EMBL/GenBank/DDBJ whole genome shotgun (WGS) entry which is preliminary data.</text>
</comment>
<accession>A0A2I1GYK2</accession>
<proteinExistence type="predicted"/>
<dbReference type="AlphaFoldDB" id="A0A2I1GYK2"/>
<organism evidence="1 2">
    <name type="scientific">Rhizophagus irregularis</name>
    <dbReference type="NCBI Taxonomy" id="588596"/>
    <lineage>
        <taxon>Eukaryota</taxon>
        <taxon>Fungi</taxon>
        <taxon>Fungi incertae sedis</taxon>
        <taxon>Mucoromycota</taxon>
        <taxon>Glomeromycotina</taxon>
        <taxon>Glomeromycetes</taxon>
        <taxon>Glomerales</taxon>
        <taxon>Glomeraceae</taxon>
        <taxon>Rhizophagus</taxon>
    </lineage>
</organism>
<protein>
    <submittedName>
        <fullName evidence="1">Uncharacterized protein</fullName>
    </submittedName>
</protein>